<sequence>MEHCFVGCFAENILNSSVSIFPLLHKQPSLPFIVGIRTSGNKLKISLLTCRVVLYIN</sequence>
<name>A0AAP0L826_9MAGN</name>
<dbReference type="Proteomes" id="UP001419268">
    <property type="component" value="Unassembled WGS sequence"/>
</dbReference>
<keyword evidence="2" id="KW-1185">Reference proteome</keyword>
<dbReference type="EMBL" id="JBBNAG010000001">
    <property type="protein sequence ID" value="KAK9165513.1"/>
    <property type="molecule type" value="Genomic_DNA"/>
</dbReference>
<reference evidence="1 2" key="1">
    <citation type="submission" date="2024-01" db="EMBL/GenBank/DDBJ databases">
        <title>Genome assemblies of Stephania.</title>
        <authorList>
            <person name="Yang L."/>
        </authorList>
    </citation>
    <scope>NUCLEOTIDE SEQUENCE [LARGE SCALE GENOMIC DNA]</scope>
    <source>
        <strain evidence="1">JXDWG</strain>
        <tissue evidence="1">Leaf</tissue>
    </source>
</reference>
<protein>
    <submittedName>
        <fullName evidence="1">Uncharacterized protein</fullName>
    </submittedName>
</protein>
<organism evidence="1 2">
    <name type="scientific">Stephania cephalantha</name>
    <dbReference type="NCBI Taxonomy" id="152367"/>
    <lineage>
        <taxon>Eukaryota</taxon>
        <taxon>Viridiplantae</taxon>
        <taxon>Streptophyta</taxon>
        <taxon>Embryophyta</taxon>
        <taxon>Tracheophyta</taxon>
        <taxon>Spermatophyta</taxon>
        <taxon>Magnoliopsida</taxon>
        <taxon>Ranunculales</taxon>
        <taxon>Menispermaceae</taxon>
        <taxon>Menispermoideae</taxon>
        <taxon>Cissampelideae</taxon>
        <taxon>Stephania</taxon>
    </lineage>
</organism>
<comment type="caution">
    <text evidence="1">The sequence shown here is derived from an EMBL/GenBank/DDBJ whole genome shotgun (WGS) entry which is preliminary data.</text>
</comment>
<dbReference type="AlphaFoldDB" id="A0AAP0L826"/>
<proteinExistence type="predicted"/>
<evidence type="ECO:0000313" key="1">
    <source>
        <dbReference type="EMBL" id="KAK9165513.1"/>
    </source>
</evidence>
<gene>
    <name evidence="1" type="ORF">Scep_000704</name>
</gene>
<evidence type="ECO:0000313" key="2">
    <source>
        <dbReference type="Proteomes" id="UP001419268"/>
    </source>
</evidence>
<accession>A0AAP0L826</accession>